<feature type="region of interest" description="Disordered" evidence="2">
    <location>
        <begin position="1028"/>
        <end position="1064"/>
    </location>
</feature>
<evidence type="ECO:0000256" key="1">
    <source>
        <dbReference type="SAM" id="Coils"/>
    </source>
</evidence>
<gene>
    <name evidence="4" type="ORF">DBRI00130_LOCUS25396</name>
</gene>
<protein>
    <submittedName>
        <fullName evidence="4">Uncharacterized protein</fullName>
    </submittedName>
</protein>
<feature type="coiled-coil region" evidence="1">
    <location>
        <begin position="71"/>
        <end position="232"/>
    </location>
</feature>
<feature type="coiled-coil region" evidence="1">
    <location>
        <begin position="711"/>
        <end position="905"/>
    </location>
</feature>
<organism evidence="4">
    <name type="scientific">Ditylum brightwellii</name>
    <dbReference type="NCBI Taxonomy" id="49249"/>
    <lineage>
        <taxon>Eukaryota</taxon>
        <taxon>Sar</taxon>
        <taxon>Stramenopiles</taxon>
        <taxon>Ochrophyta</taxon>
        <taxon>Bacillariophyta</taxon>
        <taxon>Mediophyceae</taxon>
        <taxon>Lithodesmiophycidae</taxon>
        <taxon>Lithodesmiales</taxon>
        <taxon>Lithodesmiaceae</taxon>
        <taxon>Ditylum</taxon>
    </lineage>
</organism>
<feature type="coiled-coil region" evidence="1">
    <location>
        <begin position="261"/>
        <end position="671"/>
    </location>
</feature>
<reference evidence="4" key="1">
    <citation type="submission" date="2021-01" db="EMBL/GenBank/DDBJ databases">
        <authorList>
            <person name="Corre E."/>
            <person name="Pelletier E."/>
            <person name="Niang G."/>
            <person name="Scheremetjew M."/>
            <person name="Finn R."/>
            <person name="Kale V."/>
            <person name="Holt S."/>
            <person name="Cochrane G."/>
            <person name="Meng A."/>
            <person name="Brown T."/>
            <person name="Cohen L."/>
        </authorList>
    </citation>
    <scope>NUCLEOTIDE SEQUENCE</scope>
    <source>
        <strain evidence="4">GSO104</strain>
    </source>
</reference>
<dbReference type="AlphaFoldDB" id="A0A7S4W6B1"/>
<feature type="chain" id="PRO_5030823110" evidence="3">
    <location>
        <begin position="19"/>
        <end position="1076"/>
    </location>
</feature>
<evidence type="ECO:0000256" key="2">
    <source>
        <dbReference type="SAM" id="MobiDB-lite"/>
    </source>
</evidence>
<evidence type="ECO:0000313" key="4">
    <source>
        <dbReference type="EMBL" id="CAE4627196.1"/>
    </source>
</evidence>
<dbReference type="EMBL" id="HBNS01032425">
    <property type="protein sequence ID" value="CAE4627196.1"/>
    <property type="molecule type" value="Transcribed_RNA"/>
</dbReference>
<proteinExistence type="predicted"/>
<feature type="compositionally biased region" description="Polar residues" evidence="2">
    <location>
        <begin position="1051"/>
        <end position="1064"/>
    </location>
</feature>
<name>A0A7S4W6B1_9STRA</name>
<evidence type="ECO:0000256" key="3">
    <source>
        <dbReference type="SAM" id="SignalP"/>
    </source>
</evidence>
<keyword evidence="3" id="KW-0732">Signal</keyword>
<accession>A0A7S4W6B1</accession>
<keyword evidence="1" id="KW-0175">Coiled coil</keyword>
<feature type="signal peptide" evidence="3">
    <location>
        <begin position="1"/>
        <end position="18"/>
    </location>
</feature>
<sequence length="1076" mass="124684">MFWHWCMLFLLFLSHSRCIKLSLSREIESLRRQLDAPSADAIEWKVAYDQLREKMLKKMSNGDGVECDSNREEKEAVIGRLLEEKIALEEKLAESTTSTREEFDMVFKEVERLEKEIVFLKKKLQDEEDNSREAQSRASLVEKENIFFQEELASARQNRENAERAFQAELEANGELESEIVRLINEMEKKSDLLADAEAKRISIENELKSKLEDFIKQLEESNSKLERSQNVELELRKDMKLGTEKNSKLLKDFEDGCIKNDRLKARVDELEVVLKTTEKEKLSIEKEKDALEESLTEKISELERLQQKHLEQELKLGKIAEKLDCEKGKVEQLNMTIAQLDKDMKINLEQSSQVQREAKEMFEAKIRSHEVEREKLLTNMTSIENNTKYLASEKCKAEEMVKIMRQVEIEKDAVLKRAREEKDDLHSEMREQVNILKTELQAMADKEKLQENEKRKVEELKTYIDQLEVEKAVALNESKEIKETEALLNAKLDSLKAECSSLEAKNSHLEKIESTLIKERDRSSDLECVIKRLEVENADILSKVVSEKNEMEITLKEKIESVQLEREDVLCEVASLKMTVESLQKEKENANALAEKCKQLEKEKVEALGKATKEMENVQMRMKEEINALKKNEDTFREEQKLWIEQKKKLEYLEDLVEDLKKEKVIALDKLTKESEFTEAAMKTRICALEAERTTLLAKILSSEKMAAELKSEQEKSTILSRTIEKLEDEKSKVLTSALDEYKRQQTSFNERVNKMEKERQSLLEGNAKINRISKELDHQKHEVLNLMKINERLREKILLFEQNKEKQLNVEHLKSEIRFLENEKNMSSKKLLMLESTSKEERKKVDLLKDQLKLVKKARDSLQHELSSCQSDHENLLKRSEGLEKTNYELQNENKKLKEMLEGQKVGAEGICGDMDESDNLGTRSNTVSTLLSRNGGGLKCPTLLDRSDLTCQHSDSPGEVPFSDLSEQMDNVLNRLSTGNSCKTESTDDSFDESMFLPNVEDSINEKENSIPASLIETSLKREKVFDKDTTSPHKMPSKKKRYPLSARSENTTPHEPSSVKNYTSFTAFRSGW</sequence>